<reference evidence="1" key="1">
    <citation type="submission" date="2021-06" db="EMBL/GenBank/DDBJ databases">
        <authorList>
            <person name="Kallberg Y."/>
            <person name="Tangrot J."/>
            <person name="Rosling A."/>
        </authorList>
    </citation>
    <scope>NUCLEOTIDE SEQUENCE</scope>
    <source>
        <strain evidence="1">AU212A</strain>
    </source>
</reference>
<organism evidence="1 2">
    <name type="scientific">Scutellospora calospora</name>
    <dbReference type="NCBI Taxonomy" id="85575"/>
    <lineage>
        <taxon>Eukaryota</taxon>
        <taxon>Fungi</taxon>
        <taxon>Fungi incertae sedis</taxon>
        <taxon>Mucoromycota</taxon>
        <taxon>Glomeromycotina</taxon>
        <taxon>Glomeromycetes</taxon>
        <taxon>Diversisporales</taxon>
        <taxon>Gigasporaceae</taxon>
        <taxon>Scutellospora</taxon>
    </lineage>
</organism>
<evidence type="ECO:0000313" key="2">
    <source>
        <dbReference type="Proteomes" id="UP000789860"/>
    </source>
</evidence>
<dbReference type="EMBL" id="CAJVPM010027437">
    <property type="protein sequence ID" value="CAG8666150.1"/>
    <property type="molecule type" value="Genomic_DNA"/>
</dbReference>
<keyword evidence="2" id="KW-1185">Reference proteome</keyword>
<feature type="non-terminal residue" evidence="1">
    <location>
        <position position="1"/>
    </location>
</feature>
<protein>
    <submittedName>
        <fullName evidence="1">501_t:CDS:1</fullName>
    </submittedName>
</protein>
<proteinExistence type="predicted"/>
<gene>
    <name evidence="1" type="ORF">SCALOS_LOCUS9207</name>
</gene>
<comment type="caution">
    <text evidence="1">The sequence shown here is derived from an EMBL/GenBank/DDBJ whole genome shotgun (WGS) entry which is preliminary data.</text>
</comment>
<name>A0ACA9NM69_9GLOM</name>
<dbReference type="Proteomes" id="UP000789860">
    <property type="component" value="Unassembled WGS sequence"/>
</dbReference>
<sequence length="80" mass="8850">TPVNNQNNQSSYLGFNEGDEALFLLAERNRRQKPITETGILRKNNSVTNQDNSTSLIETEAVLIPDIDVEMGDNKGGNDN</sequence>
<evidence type="ECO:0000313" key="1">
    <source>
        <dbReference type="EMBL" id="CAG8666150.1"/>
    </source>
</evidence>
<accession>A0ACA9NM69</accession>